<protein>
    <submittedName>
        <fullName evidence="3">SRPBCC domain-containing protein</fullName>
    </submittedName>
</protein>
<evidence type="ECO:0000256" key="1">
    <source>
        <dbReference type="ARBA" id="ARBA00006817"/>
    </source>
</evidence>
<evidence type="ECO:0000313" key="4">
    <source>
        <dbReference type="Proteomes" id="UP001595828"/>
    </source>
</evidence>
<sequence length="158" mass="17854">MTEATAPAGNELSVTCHIAAPPERVWRAMRDELAEWWCPRPWRTEIVEQDRRPGGASRLIMKGPNGEENRVEGIYLRWDEGTRFAITDAIDENLMPGGPFMIGIFEIAPEDGGTRYTARARHWSSETMEEHKRMGFHEGWGKVADQLKALCETGSVPD</sequence>
<gene>
    <name evidence="3" type="ORF">ACFO0A_07190</name>
</gene>
<dbReference type="RefSeq" id="WP_379538332.1">
    <property type="nucleotide sequence ID" value="NZ_JBHSDR010000004.1"/>
</dbReference>
<feature type="domain" description="Activator of Hsp90 ATPase homologue 1/2-like C-terminal" evidence="2">
    <location>
        <begin position="19"/>
        <end position="151"/>
    </location>
</feature>
<proteinExistence type="inferred from homology"/>
<dbReference type="Gene3D" id="3.30.530.20">
    <property type="match status" value="1"/>
</dbReference>
<dbReference type="Proteomes" id="UP001595828">
    <property type="component" value="Unassembled WGS sequence"/>
</dbReference>
<dbReference type="EMBL" id="JBHSDR010000004">
    <property type="protein sequence ID" value="MFC4294846.1"/>
    <property type="molecule type" value="Genomic_DNA"/>
</dbReference>
<organism evidence="3 4">
    <name type="scientific">Novosphingobium tardum</name>
    <dbReference type="NCBI Taxonomy" id="1538021"/>
    <lineage>
        <taxon>Bacteria</taxon>
        <taxon>Pseudomonadati</taxon>
        <taxon>Pseudomonadota</taxon>
        <taxon>Alphaproteobacteria</taxon>
        <taxon>Sphingomonadales</taxon>
        <taxon>Sphingomonadaceae</taxon>
        <taxon>Novosphingobium</taxon>
    </lineage>
</organism>
<dbReference type="Pfam" id="PF08327">
    <property type="entry name" value="AHSA1"/>
    <property type="match status" value="1"/>
</dbReference>
<name>A0ABV8RNA7_9SPHN</name>
<comment type="similarity">
    <text evidence="1">Belongs to the AHA1 family.</text>
</comment>
<dbReference type="InterPro" id="IPR013538">
    <property type="entry name" value="ASHA1/2-like_C"/>
</dbReference>
<dbReference type="SUPFAM" id="SSF55961">
    <property type="entry name" value="Bet v1-like"/>
    <property type="match status" value="1"/>
</dbReference>
<comment type="caution">
    <text evidence="3">The sequence shown here is derived from an EMBL/GenBank/DDBJ whole genome shotgun (WGS) entry which is preliminary data.</text>
</comment>
<reference evidence="4" key="1">
    <citation type="journal article" date="2019" name="Int. J. Syst. Evol. Microbiol.">
        <title>The Global Catalogue of Microorganisms (GCM) 10K type strain sequencing project: providing services to taxonomists for standard genome sequencing and annotation.</title>
        <authorList>
            <consortium name="The Broad Institute Genomics Platform"/>
            <consortium name="The Broad Institute Genome Sequencing Center for Infectious Disease"/>
            <person name="Wu L."/>
            <person name="Ma J."/>
        </authorList>
    </citation>
    <scope>NUCLEOTIDE SEQUENCE [LARGE SCALE GENOMIC DNA]</scope>
    <source>
        <strain evidence="4">CGMCC 1.12989</strain>
    </source>
</reference>
<keyword evidence="4" id="KW-1185">Reference proteome</keyword>
<dbReference type="InterPro" id="IPR023393">
    <property type="entry name" value="START-like_dom_sf"/>
</dbReference>
<accession>A0ABV8RNA7</accession>
<evidence type="ECO:0000259" key="2">
    <source>
        <dbReference type="Pfam" id="PF08327"/>
    </source>
</evidence>
<evidence type="ECO:0000313" key="3">
    <source>
        <dbReference type="EMBL" id="MFC4294846.1"/>
    </source>
</evidence>